<dbReference type="InterPro" id="IPR055129">
    <property type="entry name" value="YEATS_dom"/>
</dbReference>
<keyword evidence="1 2" id="KW-0539">Nucleus</keyword>
<evidence type="ECO:0000313" key="5">
    <source>
        <dbReference type="Proteomes" id="UP000807504"/>
    </source>
</evidence>
<evidence type="ECO:0000256" key="1">
    <source>
        <dbReference type="ARBA" id="ARBA00023242"/>
    </source>
</evidence>
<dbReference type="GO" id="GO:0045893">
    <property type="term" value="P:positive regulation of DNA-templated transcription"/>
    <property type="evidence" value="ECO:0007669"/>
    <property type="project" value="TreeGrafter"/>
</dbReference>
<reference evidence="4" key="1">
    <citation type="journal article" date="2020" name="bioRxiv">
        <title>Chromosome-level reference genome of the European wasp spider Argiope bruennichi: a resource for studies on range expansion and evolutionary adaptation.</title>
        <authorList>
            <person name="Sheffer M.M."/>
            <person name="Hoppe A."/>
            <person name="Krehenwinkel H."/>
            <person name="Uhl G."/>
            <person name="Kuss A.W."/>
            <person name="Jensen L."/>
            <person name="Jensen C."/>
            <person name="Gillespie R.G."/>
            <person name="Hoff K.J."/>
            <person name="Prost S."/>
        </authorList>
    </citation>
    <scope>NUCLEOTIDE SEQUENCE</scope>
</reference>
<gene>
    <name evidence="4" type="ORF">HNY73_000201</name>
</gene>
<dbReference type="EMBL" id="JABXBU010000001">
    <property type="protein sequence ID" value="KAF8795736.1"/>
    <property type="molecule type" value="Genomic_DNA"/>
</dbReference>
<protein>
    <submittedName>
        <fullName evidence="4">Protein AF-9 like protein</fullName>
    </submittedName>
</protein>
<comment type="caution">
    <text evidence="4">The sequence shown here is derived from an EMBL/GenBank/DDBJ whole genome shotgun (WGS) entry which is preliminary data.</text>
</comment>
<dbReference type="GO" id="GO:0003682">
    <property type="term" value="F:chromatin binding"/>
    <property type="evidence" value="ECO:0007669"/>
    <property type="project" value="TreeGrafter"/>
</dbReference>
<dbReference type="PANTHER" id="PTHR47827:SF3">
    <property type="entry name" value="AF-9 ANC1 HOMOLOGY DOMAIN-CONTAINING PROTEIN"/>
    <property type="match status" value="1"/>
</dbReference>
<reference evidence="4" key="2">
    <citation type="submission" date="2020-06" db="EMBL/GenBank/DDBJ databases">
        <authorList>
            <person name="Sheffer M."/>
        </authorList>
    </citation>
    <scope>NUCLEOTIDE SEQUENCE</scope>
</reference>
<evidence type="ECO:0000259" key="3">
    <source>
        <dbReference type="PROSITE" id="PS51037"/>
    </source>
</evidence>
<proteinExistence type="predicted"/>
<dbReference type="InterPro" id="IPR038704">
    <property type="entry name" value="YEAST_sf"/>
</dbReference>
<dbReference type="Pfam" id="PF03366">
    <property type="entry name" value="YEATS"/>
    <property type="match status" value="1"/>
</dbReference>
<evidence type="ECO:0000256" key="2">
    <source>
        <dbReference type="PROSITE-ProRule" id="PRU00376"/>
    </source>
</evidence>
<evidence type="ECO:0000313" key="4">
    <source>
        <dbReference type="EMBL" id="KAF8795736.1"/>
    </source>
</evidence>
<accession>A0A8T0FYG1</accession>
<comment type="subcellular location">
    <subcellularLocation>
        <location evidence="2">Nucleus</location>
    </subcellularLocation>
</comment>
<organism evidence="4 5">
    <name type="scientific">Argiope bruennichi</name>
    <name type="common">Wasp spider</name>
    <name type="synonym">Aranea bruennichi</name>
    <dbReference type="NCBI Taxonomy" id="94029"/>
    <lineage>
        <taxon>Eukaryota</taxon>
        <taxon>Metazoa</taxon>
        <taxon>Ecdysozoa</taxon>
        <taxon>Arthropoda</taxon>
        <taxon>Chelicerata</taxon>
        <taxon>Arachnida</taxon>
        <taxon>Araneae</taxon>
        <taxon>Araneomorphae</taxon>
        <taxon>Entelegynae</taxon>
        <taxon>Araneoidea</taxon>
        <taxon>Araneidae</taxon>
        <taxon>Argiope</taxon>
    </lineage>
</organism>
<dbReference type="PANTHER" id="PTHR47827">
    <property type="entry name" value="AHD DOMAIN-CONTAINING PROTEIN"/>
    <property type="match status" value="1"/>
</dbReference>
<feature type="domain" description="YEATS" evidence="3">
    <location>
        <begin position="1"/>
        <end position="131"/>
    </location>
</feature>
<dbReference type="AlphaFoldDB" id="A0A8T0FYG1"/>
<dbReference type="PROSITE" id="PS51037">
    <property type="entry name" value="YEATS"/>
    <property type="match status" value="1"/>
</dbReference>
<name>A0A8T0FYG1_ARGBR</name>
<keyword evidence="5" id="KW-1185">Reference proteome</keyword>
<dbReference type="Proteomes" id="UP000807504">
    <property type="component" value="Unassembled WGS sequence"/>
</dbReference>
<dbReference type="Gene3D" id="2.60.40.1970">
    <property type="entry name" value="YEATS domain"/>
    <property type="match status" value="1"/>
</dbReference>
<dbReference type="InterPro" id="IPR052790">
    <property type="entry name" value="YEATS_domain"/>
</dbReference>
<dbReference type="GO" id="GO:0008023">
    <property type="term" value="C:transcription elongation factor complex"/>
    <property type="evidence" value="ECO:0007669"/>
    <property type="project" value="TreeGrafter"/>
</dbReference>
<sequence>MSLEVKIEIRSTVKKKANCFADGITHDFIVFVQGHNGNHIEHFIKEIVFYLPFNSNSKQVRRKPPYFIQGSTQASFRLPIDLFFHTTINLFKMSISYYLLVPDKPLENAVCVKTLTFLNTPQDFKERLLLGGAEEVHHLMNSDAVATHSTCKSEPVEIIENQEEVHHQKNSDAVATHVTCKSEPVEIIENQEVVDFKDTSEKSSEQILCKIEPTEELNELKQKAETNEAKISTLKSDVQLLMSEILQHKKKVNEVTGKMKRQETSAILSSSFDSESFKSSLSLENEPSTNILSAEKGRTVMNKSINKDLYKNLNEGSGQQYAKDKQNKLQEALIEDRDADHTILNPEKTKTNIEKLSTENDCLQLRDCNYEKDEIQKFSSNQKDTELAVLSCSERDVDSSNTKTITIKKDELQMSLLKRKNIESVDSNYQERDSVVSNFIHLENPSLNRKRARFLPIPEDRKEHCRANTSVQQHDLCLIPCVTSLDIPESEKHSTGAEQVCLPTKGSLNTITAPCIAANEQFGKFTQNKCFKNPKSETNPQFTNAIQNIVKYINKRPISDSDFKSYVHSLFQFLVNPVNSPNISTLIFLVINHLCFTRRNYLKDFKKDQANCIFLPSSESCIVTTLFEIEKKSETYSQLKLIKNMLSTIHEFVRTWKKKYNIHGVASLCRVFTEICKRKKDLLSPLSLCADILKMRHIYAPYLIASIVGVWKEPFMVPSDNSDETMILIGAISLGVQNRTEDANCRGRYYLKDLILEYFGFPSLPGVNIAENLLKDKIISNCTQNSHEKSWMLTSSLVILATCKPWQWTRKHLIDDFILPNLSRFSSWEPHEKAFGLFCELYVDVYLLHPNIPNEESLIKYFEQASDKGIGFVKEWATVSLMKYLISKRRPIPSNFSEWLEKNKDLTLRMKAALLLIVIPCLVVADVQCPDNKITCPEDKRCCKLEGRYTCCDSDDTNFSEIKTKVRAGMDIMNFPSYPNVSGRVIQASSLAICSRENCYGECCSSTACCPYIAADCCTETTCCPSLHRCCPDERCCPMGQICCSDFCCSIGQQCCPTGCCGLFDKCCGTGCCPSGTQCCGSWCCLDAQRCGASKNECHDVGNINTPSFLSLLLLIGFIVVSHRL</sequence>